<evidence type="ECO:0000256" key="1">
    <source>
        <dbReference type="HAMAP-Rule" id="MF_00386"/>
    </source>
</evidence>
<protein>
    <recommendedName>
        <fullName evidence="1">Putative membrane protein insertion efficiency factor</fullName>
    </recommendedName>
</protein>
<evidence type="ECO:0000313" key="2">
    <source>
        <dbReference type="EMBL" id="BAY87077.1"/>
    </source>
</evidence>
<dbReference type="Pfam" id="PF01809">
    <property type="entry name" value="YidD"/>
    <property type="match status" value="1"/>
</dbReference>
<organism evidence="2 3">
    <name type="scientific">Calothrix parasitica NIES-267</name>
    <dbReference type="NCBI Taxonomy" id="1973488"/>
    <lineage>
        <taxon>Bacteria</taxon>
        <taxon>Bacillati</taxon>
        <taxon>Cyanobacteriota</taxon>
        <taxon>Cyanophyceae</taxon>
        <taxon>Nostocales</taxon>
        <taxon>Calotrichaceae</taxon>
        <taxon>Calothrix</taxon>
    </lineage>
</organism>
<dbReference type="NCBIfam" id="TIGR00278">
    <property type="entry name" value="membrane protein insertion efficiency factor YidD"/>
    <property type="match status" value="1"/>
</dbReference>
<dbReference type="EMBL" id="AP018227">
    <property type="protein sequence ID" value="BAY87077.1"/>
    <property type="molecule type" value="Genomic_DNA"/>
</dbReference>
<proteinExistence type="inferred from homology"/>
<dbReference type="PANTHER" id="PTHR33383">
    <property type="entry name" value="MEMBRANE PROTEIN INSERTION EFFICIENCY FACTOR-RELATED"/>
    <property type="match status" value="1"/>
</dbReference>
<comment type="similarity">
    <text evidence="1">Belongs to the UPF0161 family.</text>
</comment>
<comment type="subcellular location">
    <subcellularLocation>
        <location evidence="1">Cell membrane</location>
        <topology evidence="1">Peripheral membrane protein</topology>
        <orientation evidence="1">Cytoplasmic side</orientation>
    </subcellularLocation>
</comment>
<gene>
    <name evidence="2" type="ORF">NIES267_65880</name>
</gene>
<dbReference type="HAMAP" id="MF_00386">
    <property type="entry name" value="UPF0161_YidD"/>
    <property type="match status" value="1"/>
</dbReference>
<dbReference type="Proteomes" id="UP000218418">
    <property type="component" value="Chromosome"/>
</dbReference>
<sequence length="80" mass="9363">MKLLFLNFIRFYRTFISPLFPPTCRFQPTCSMYAMEAIERFGVLQGSWMGVRRICRCHPFHPGGYDPVPEKDEESGEIGR</sequence>
<reference evidence="2 3" key="1">
    <citation type="submission" date="2017-06" db="EMBL/GenBank/DDBJ databases">
        <title>Genome sequencing of cyanobaciteial culture collection at National Institute for Environmental Studies (NIES).</title>
        <authorList>
            <person name="Hirose Y."/>
            <person name="Shimura Y."/>
            <person name="Fujisawa T."/>
            <person name="Nakamura Y."/>
            <person name="Kawachi M."/>
        </authorList>
    </citation>
    <scope>NUCLEOTIDE SEQUENCE [LARGE SCALE GENOMIC DNA]</scope>
    <source>
        <strain evidence="2 3">NIES-267</strain>
    </source>
</reference>
<name>A0A1Z4M0U7_9CYAN</name>
<keyword evidence="1" id="KW-1003">Cell membrane</keyword>
<dbReference type="PANTHER" id="PTHR33383:SF1">
    <property type="entry name" value="MEMBRANE PROTEIN INSERTION EFFICIENCY FACTOR-RELATED"/>
    <property type="match status" value="1"/>
</dbReference>
<dbReference type="InterPro" id="IPR002696">
    <property type="entry name" value="Membr_insert_effic_factor_YidD"/>
</dbReference>
<evidence type="ECO:0000313" key="3">
    <source>
        <dbReference type="Proteomes" id="UP000218418"/>
    </source>
</evidence>
<dbReference type="SMART" id="SM01234">
    <property type="entry name" value="Haemolytic"/>
    <property type="match status" value="1"/>
</dbReference>
<dbReference type="GO" id="GO:0005886">
    <property type="term" value="C:plasma membrane"/>
    <property type="evidence" value="ECO:0007669"/>
    <property type="project" value="UniProtKB-SubCell"/>
</dbReference>
<dbReference type="OrthoDB" id="9801753at2"/>
<accession>A0A1Z4M0U7</accession>
<keyword evidence="1" id="KW-0472">Membrane</keyword>
<comment type="function">
    <text evidence="1">Could be involved in insertion of integral membrane proteins into the membrane.</text>
</comment>
<dbReference type="AlphaFoldDB" id="A0A1Z4M0U7"/>
<keyword evidence="3" id="KW-1185">Reference proteome</keyword>